<evidence type="ECO:0000256" key="1">
    <source>
        <dbReference type="ARBA" id="ARBA00023015"/>
    </source>
</evidence>
<keyword evidence="1" id="KW-0805">Transcription regulation</keyword>
<sequence>MSELEEWSTSRLLTTAARLVDHAWNERLLDIGITHAGYTTLGVLSRQGTMTGVKLALAMHVQAQTIGKTIEKLERQGLISKIRDSSDRRSQRITITAAGIDALARAEDIERTLMVGAGLESSDLRHLLHGIIDELAPQRHKSAAAG</sequence>
<dbReference type="PROSITE" id="PS01117">
    <property type="entry name" value="HTH_MARR_1"/>
    <property type="match status" value="1"/>
</dbReference>
<dbReference type="PANTHER" id="PTHR42756">
    <property type="entry name" value="TRANSCRIPTIONAL REGULATOR, MARR"/>
    <property type="match status" value="1"/>
</dbReference>
<dbReference type="RefSeq" id="WP_136452782.1">
    <property type="nucleotide sequence ID" value="NZ_SSWH01000001.1"/>
</dbReference>
<protein>
    <submittedName>
        <fullName evidence="5">MarR family transcriptional regulator</fullName>
    </submittedName>
</protein>
<dbReference type="OrthoDB" id="69852at2"/>
<comment type="caution">
    <text evidence="5">The sequence shown here is derived from an EMBL/GenBank/DDBJ whole genome shotgun (WGS) entry which is preliminary data.</text>
</comment>
<dbReference type="PRINTS" id="PR00598">
    <property type="entry name" value="HTHMARR"/>
</dbReference>
<dbReference type="PROSITE" id="PS50995">
    <property type="entry name" value="HTH_MARR_2"/>
    <property type="match status" value="1"/>
</dbReference>
<reference evidence="5 6" key="1">
    <citation type="submission" date="2019-04" db="EMBL/GenBank/DDBJ databases">
        <authorList>
            <person name="Liu Q."/>
            <person name="Xin Y.-H."/>
        </authorList>
    </citation>
    <scope>NUCLEOTIDE SEQUENCE [LARGE SCALE GENOMIC DNA]</scope>
    <source>
        <strain evidence="5 6">AM23</strain>
    </source>
</reference>
<dbReference type="SUPFAM" id="SSF46785">
    <property type="entry name" value="Winged helix' DNA-binding domain"/>
    <property type="match status" value="1"/>
</dbReference>
<dbReference type="InterPro" id="IPR023187">
    <property type="entry name" value="Tscrpt_reg_MarR-type_CS"/>
</dbReference>
<dbReference type="Pfam" id="PF01047">
    <property type="entry name" value="MarR"/>
    <property type="match status" value="1"/>
</dbReference>
<proteinExistence type="predicted"/>
<dbReference type="Gene3D" id="1.10.10.10">
    <property type="entry name" value="Winged helix-like DNA-binding domain superfamily/Winged helix DNA-binding domain"/>
    <property type="match status" value="1"/>
</dbReference>
<evidence type="ECO:0000313" key="6">
    <source>
        <dbReference type="Proteomes" id="UP000305233"/>
    </source>
</evidence>
<evidence type="ECO:0000259" key="4">
    <source>
        <dbReference type="PROSITE" id="PS50995"/>
    </source>
</evidence>
<evidence type="ECO:0000256" key="3">
    <source>
        <dbReference type="ARBA" id="ARBA00023163"/>
    </source>
</evidence>
<dbReference type="SMART" id="SM00347">
    <property type="entry name" value="HTH_MARR"/>
    <property type="match status" value="1"/>
</dbReference>
<organism evidence="5 6">
    <name type="scientific">Arthrobacter echini</name>
    <dbReference type="NCBI Taxonomy" id="1529066"/>
    <lineage>
        <taxon>Bacteria</taxon>
        <taxon>Bacillati</taxon>
        <taxon>Actinomycetota</taxon>
        <taxon>Actinomycetes</taxon>
        <taxon>Micrococcales</taxon>
        <taxon>Micrococcaceae</taxon>
        <taxon>Arthrobacter</taxon>
    </lineage>
</organism>
<dbReference type="Proteomes" id="UP000305233">
    <property type="component" value="Unassembled WGS sequence"/>
</dbReference>
<dbReference type="AlphaFoldDB" id="A0A4S5EAQ7"/>
<gene>
    <name evidence="5" type="ORF">E8P82_01930</name>
</gene>
<dbReference type="GO" id="GO:0003677">
    <property type="term" value="F:DNA binding"/>
    <property type="evidence" value="ECO:0007669"/>
    <property type="project" value="UniProtKB-KW"/>
</dbReference>
<dbReference type="EMBL" id="SSWH01000001">
    <property type="protein sequence ID" value="THJ68683.1"/>
    <property type="molecule type" value="Genomic_DNA"/>
</dbReference>
<evidence type="ECO:0000256" key="2">
    <source>
        <dbReference type="ARBA" id="ARBA00023125"/>
    </source>
</evidence>
<name>A0A4S5EAQ7_9MICC</name>
<feature type="domain" description="HTH marR-type" evidence="4">
    <location>
        <begin position="6"/>
        <end position="133"/>
    </location>
</feature>
<dbReference type="GO" id="GO:0003700">
    <property type="term" value="F:DNA-binding transcription factor activity"/>
    <property type="evidence" value="ECO:0007669"/>
    <property type="project" value="InterPro"/>
</dbReference>
<keyword evidence="2" id="KW-0238">DNA-binding</keyword>
<dbReference type="PANTHER" id="PTHR42756:SF1">
    <property type="entry name" value="TRANSCRIPTIONAL REPRESSOR OF EMRAB OPERON"/>
    <property type="match status" value="1"/>
</dbReference>
<dbReference type="InterPro" id="IPR036388">
    <property type="entry name" value="WH-like_DNA-bd_sf"/>
</dbReference>
<keyword evidence="6" id="KW-1185">Reference proteome</keyword>
<dbReference type="InterPro" id="IPR000835">
    <property type="entry name" value="HTH_MarR-typ"/>
</dbReference>
<keyword evidence="3" id="KW-0804">Transcription</keyword>
<evidence type="ECO:0000313" key="5">
    <source>
        <dbReference type="EMBL" id="THJ68683.1"/>
    </source>
</evidence>
<accession>A0A4S5EAQ7</accession>
<dbReference type="InterPro" id="IPR036390">
    <property type="entry name" value="WH_DNA-bd_sf"/>
</dbReference>